<dbReference type="CDD" id="cd03801">
    <property type="entry name" value="GT4_PimA-like"/>
    <property type="match status" value="1"/>
</dbReference>
<name>A0A251XUR8_9MICO</name>
<dbReference type="Proteomes" id="UP000195106">
    <property type="component" value="Unassembled WGS sequence"/>
</dbReference>
<evidence type="ECO:0000313" key="6">
    <source>
        <dbReference type="Proteomes" id="UP000195106"/>
    </source>
</evidence>
<proteinExistence type="predicted"/>
<feature type="domain" description="Glycosyl transferase family 1" evidence="3">
    <location>
        <begin position="187"/>
        <end position="337"/>
    </location>
</feature>
<keyword evidence="1" id="KW-0328">Glycosyltransferase</keyword>
<dbReference type="AlphaFoldDB" id="A0A251XUR8"/>
<comment type="caution">
    <text evidence="5">The sequence shown here is derived from an EMBL/GenBank/DDBJ whole genome shotgun (WGS) entry which is preliminary data.</text>
</comment>
<evidence type="ECO:0000259" key="3">
    <source>
        <dbReference type="Pfam" id="PF00534"/>
    </source>
</evidence>
<dbReference type="GO" id="GO:0016757">
    <property type="term" value="F:glycosyltransferase activity"/>
    <property type="evidence" value="ECO:0007669"/>
    <property type="project" value="UniProtKB-KW"/>
</dbReference>
<reference evidence="5 6" key="1">
    <citation type="submission" date="2016-08" db="EMBL/GenBank/DDBJ databases">
        <title>Genome sequence of Clavibacter michiganensis spp. strain CASJ009.</title>
        <authorList>
            <person name="Thapa S.P."/>
            <person name="Coaker G."/>
        </authorList>
    </citation>
    <scope>NUCLEOTIDE SEQUENCE [LARGE SCALE GENOMIC DNA]</scope>
    <source>
        <strain evidence="5">CASJ009</strain>
    </source>
</reference>
<evidence type="ECO:0000256" key="1">
    <source>
        <dbReference type="ARBA" id="ARBA00022676"/>
    </source>
</evidence>
<dbReference type="SUPFAM" id="SSF53756">
    <property type="entry name" value="UDP-Glycosyltransferase/glycogen phosphorylase"/>
    <property type="match status" value="1"/>
</dbReference>
<evidence type="ECO:0000313" key="5">
    <source>
        <dbReference type="EMBL" id="OUE09003.1"/>
    </source>
</evidence>
<organism evidence="5 6">
    <name type="scientific">Clavibacter michiganensis</name>
    <dbReference type="NCBI Taxonomy" id="28447"/>
    <lineage>
        <taxon>Bacteria</taxon>
        <taxon>Bacillati</taxon>
        <taxon>Actinomycetota</taxon>
        <taxon>Actinomycetes</taxon>
        <taxon>Micrococcales</taxon>
        <taxon>Microbacteriaceae</taxon>
        <taxon>Clavibacter</taxon>
    </lineage>
</organism>
<dbReference type="Pfam" id="PF13579">
    <property type="entry name" value="Glyco_trans_4_4"/>
    <property type="match status" value="1"/>
</dbReference>
<dbReference type="EMBL" id="MDHJ01000001">
    <property type="protein sequence ID" value="OUE09003.1"/>
    <property type="molecule type" value="Genomic_DNA"/>
</dbReference>
<dbReference type="PANTHER" id="PTHR12526:SF636">
    <property type="entry name" value="BLL3647 PROTEIN"/>
    <property type="match status" value="1"/>
</dbReference>
<dbReference type="Pfam" id="PF00534">
    <property type="entry name" value="Glycos_transf_1"/>
    <property type="match status" value="1"/>
</dbReference>
<accession>A0A251XUR8</accession>
<keyword evidence="2 5" id="KW-0808">Transferase</keyword>
<dbReference type="InterPro" id="IPR028098">
    <property type="entry name" value="Glyco_trans_4-like_N"/>
</dbReference>
<sequence>MARIIHYYARYLEHPSGVTDSIDHWADAARKGGYESKILCAQPPGGAGHQHRSPLVRTIAHTGRGRGSYLPWGLGLVVRRGDLLVLHEGWVLSNVIAMVVARIRGARVVVMPHGVYEPQIVENQRDPLGMRKRLDRLVLRTADAVHVFYAGEQDVVRAVEPRTRRFITVPNGAAPVDESKSWRGGDDHYVWIGRFDVFHKGLDNLVGAWARLAEPRPRLILAGPDFQGGRARIAELVTSLGLNETVDLRGHVGGEEKQALLASCRAYVHPSRWESCSIMLLEALAAGVPSLISRSIHAADELGDVGILDVVDLTSDEDELSAALRRVNENEEMGEKARAWAATVGSWDAVGRRMVIEYR</sequence>
<gene>
    <name evidence="5" type="primary">gtf1</name>
    <name evidence="5" type="ORF">CMsap09_08670</name>
</gene>
<dbReference type="Gene3D" id="3.40.50.2000">
    <property type="entry name" value="Glycogen Phosphorylase B"/>
    <property type="match status" value="2"/>
</dbReference>
<feature type="domain" description="Glycosyltransferase subfamily 4-like N-terminal" evidence="4">
    <location>
        <begin position="17"/>
        <end position="172"/>
    </location>
</feature>
<protein>
    <submittedName>
        <fullName evidence="5">Glycosyltransferase Gtf1</fullName>
    </submittedName>
</protein>
<dbReference type="InterPro" id="IPR001296">
    <property type="entry name" value="Glyco_trans_1"/>
</dbReference>
<evidence type="ECO:0000259" key="4">
    <source>
        <dbReference type="Pfam" id="PF13579"/>
    </source>
</evidence>
<dbReference type="PANTHER" id="PTHR12526">
    <property type="entry name" value="GLYCOSYLTRANSFERASE"/>
    <property type="match status" value="1"/>
</dbReference>
<evidence type="ECO:0000256" key="2">
    <source>
        <dbReference type="ARBA" id="ARBA00022679"/>
    </source>
</evidence>